<dbReference type="Pfam" id="PF13620">
    <property type="entry name" value="CarboxypepD_reg"/>
    <property type="match status" value="1"/>
</dbReference>
<feature type="compositionally biased region" description="Basic and acidic residues" evidence="1">
    <location>
        <begin position="938"/>
        <end position="949"/>
    </location>
</feature>
<feature type="compositionally biased region" description="Pro residues" evidence="1">
    <location>
        <begin position="951"/>
        <end position="974"/>
    </location>
</feature>
<keyword evidence="3" id="KW-0378">Hydrolase</keyword>
<gene>
    <name evidence="3" type="ORF">SAMN05444277_104184</name>
</gene>
<evidence type="ECO:0000313" key="4">
    <source>
        <dbReference type="Proteomes" id="UP000199031"/>
    </source>
</evidence>
<keyword evidence="4" id="KW-1185">Reference proteome</keyword>
<dbReference type="STRING" id="1465490.SAMN05444277_104184"/>
<feature type="region of interest" description="Disordered" evidence="1">
    <location>
        <begin position="933"/>
        <end position="974"/>
    </location>
</feature>
<feature type="region of interest" description="Disordered" evidence="1">
    <location>
        <begin position="283"/>
        <end position="313"/>
    </location>
</feature>
<dbReference type="AlphaFoldDB" id="A0A1I5V3B3"/>
<keyword evidence="3" id="KW-0121">Carboxypeptidase</keyword>
<evidence type="ECO:0000259" key="2">
    <source>
        <dbReference type="Pfam" id="PF14905"/>
    </source>
</evidence>
<dbReference type="Proteomes" id="UP000199031">
    <property type="component" value="Unassembled WGS sequence"/>
</dbReference>
<dbReference type="GO" id="GO:0004180">
    <property type="term" value="F:carboxypeptidase activity"/>
    <property type="evidence" value="ECO:0007669"/>
    <property type="project" value="UniProtKB-KW"/>
</dbReference>
<feature type="domain" description="Outer membrane protein beta-barrel" evidence="2">
    <location>
        <begin position="462"/>
        <end position="769"/>
    </location>
</feature>
<dbReference type="EMBL" id="FOXQ01000004">
    <property type="protein sequence ID" value="SFQ01960.1"/>
    <property type="molecule type" value="Genomic_DNA"/>
</dbReference>
<evidence type="ECO:0000256" key="1">
    <source>
        <dbReference type="SAM" id="MobiDB-lite"/>
    </source>
</evidence>
<dbReference type="Gene3D" id="2.60.40.1120">
    <property type="entry name" value="Carboxypeptidase-like, regulatory domain"/>
    <property type="match status" value="1"/>
</dbReference>
<dbReference type="SUPFAM" id="SSF49478">
    <property type="entry name" value="Cna protein B-type domain"/>
    <property type="match status" value="1"/>
</dbReference>
<name>A0A1I5V3B3_9BACT</name>
<reference evidence="3 4" key="1">
    <citation type="submission" date="2016-10" db="EMBL/GenBank/DDBJ databases">
        <authorList>
            <person name="de Groot N.N."/>
        </authorList>
    </citation>
    <scope>NUCLEOTIDE SEQUENCE [LARGE SCALE GENOMIC DNA]</scope>
    <source>
        <strain evidence="3 4">DSM 28286</strain>
    </source>
</reference>
<dbReference type="Pfam" id="PF14905">
    <property type="entry name" value="OMP_b-brl_3"/>
    <property type="match status" value="1"/>
</dbReference>
<feature type="compositionally biased region" description="Gly residues" evidence="1">
    <location>
        <begin position="288"/>
        <end position="313"/>
    </location>
</feature>
<dbReference type="OrthoDB" id="606930at2"/>
<accession>A0A1I5V3B3</accession>
<evidence type="ECO:0000313" key="3">
    <source>
        <dbReference type="EMBL" id="SFQ01960.1"/>
    </source>
</evidence>
<sequence>MRYKILFIVIFLFTAAASFSQGIPGSIKGVLRDSTEHQALRNATVSILHSDSSSFKESLSKEDGSFLITNIPTGDYILKVTFSSYEPRLTNFTIDSINATLNAGIIYMQPHAHELAEVVVETPPIIIKKDTFEFAANAFATKPNATAEDLLKKLPGVDVDKDGNIKAQGESVQRVLVNGKRFFGDDPRTATQNLPSDVIDKIQVFDDQNDQSQFTGFDDGNRVKTINIVTKKNSGSFGKFVAGAGDKGLYNVAANYSMFKGDQQISFIGQLNNTNKQNFTPQDIFGSSGRGGSRGGGGGFRGGGGGSRRGGGQMQQLQSLNANSNNNGLITTSAAGLNYRDVWGKNTEVYGSYFYNNLLTEKEQNSQTENFVTNDSSLFNNQAQSSSRRNVNQRLNFNIETQFDSLNSMIIRPNISYQETNNNSITKTTTTQGKAGLLNNADATSLSNNKGYNGSIDALFRHRFKTKGRTFSLGLTGSGNTNDANGNNYSLTDYYNSGIDSSYTINQHYVSSTKAQGISATASYTEPIGKKSLVELNYNYSYNKNTSDKVTYDYDSATEKFTTIDSLLTNNYENTYSSNRVTLNYRFQTEKINFSVGNGIQFGNLTSINNTKDINLTQHYTNLYPTANLTYRFSRTSNLRFNYSGRTSQPNAMQLQPVIDNSDPLNVEIGNPNLKQSFTHSFRALYNNFSFNRGNNFSSDENNFHNIFATINASFTTNDIVEAVKRKNGIDTVTYTNLSGAYNISAFFNYGFQLKKPKSNLNFTTNFTNSKDASIINNTINYTNNYTIGETVKFTTNLKKNFDMNFSATPTYNIVRYSFQSDQSDNYFSQNLSVGATYYTTSGWILESDFNYTAYSGRSDGYNTAVPLWNASFAKQFLKGKAGELRFSVYDLLNQNQSITRTVEPTYIRDVQTKVLTRYFMLTFTYNLRNFSKGQQQEQRRLPDFRRDGNMPPPPPDGGGPPPGGGGPPPGEPS</sequence>
<dbReference type="SUPFAM" id="SSF56935">
    <property type="entry name" value="Porins"/>
    <property type="match status" value="1"/>
</dbReference>
<organism evidence="3 4">
    <name type="scientific">Parafilimonas terrae</name>
    <dbReference type="NCBI Taxonomy" id="1465490"/>
    <lineage>
        <taxon>Bacteria</taxon>
        <taxon>Pseudomonadati</taxon>
        <taxon>Bacteroidota</taxon>
        <taxon>Chitinophagia</taxon>
        <taxon>Chitinophagales</taxon>
        <taxon>Chitinophagaceae</taxon>
        <taxon>Parafilimonas</taxon>
    </lineage>
</organism>
<protein>
    <submittedName>
        <fullName evidence="3">Carboxypeptidase regulatory-like domain-containing protein</fullName>
    </submittedName>
</protein>
<proteinExistence type="predicted"/>
<dbReference type="InterPro" id="IPR041700">
    <property type="entry name" value="OMP_b-brl_3"/>
</dbReference>
<keyword evidence="3" id="KW-0645">Protease</keyword>
<dbReference type="RefSeq" id="WP_090657446.1">
    <property type="nucleotide sequence ID" value="NZ_FOXQ01000004.1"/>
</dbReference>